<reference evidence="2" key="1">
    <citation type="journal article" date="2020" name="Stud. Mycol.">
        <title>101 Dothideomycetes genomes: a test case for predicting lifestyles and emergence of pathogens.</title>
        <authorList>
            <person name="Haridas S."/>
            <person name="Albert R."/>
            <person name="Binder M."/>
            <person name="Bloem J."/>
            <person name="Labutti K."/>
            <person name="Salamov A."/>
            <person name="Andreopoulos B."/>
            <person name="Baker S."/>
            <person name="Barry K."/>
            <person name="Bills G."/>
            <person name="Bluhm B."/>
            <person name="Cannon C."/>
            <person name="Castanera R."/>
            <person name="Culley D."/>
            <person name="Daum C."/>
            <person name="Ezra D."/>
            <person name="Gonzalez J."/>
            <person name="Henrissat B."/>
            <person name="Kuo A."/>
            <person name="Liang C."/>
            <person name="Lipzen A."/>
            <person name="Lutzoni F."/>
            <person name="Magnuson J."/>
            <person name="Mondo S."/>
            <person name="Nolan M."/>
            <person name="Ohm R."/>
            <person name="Pangilinan J."/>
            <person name="Park H.-J."/>
            <person name="Ramirez L."/>
            <person name="Alfaro M."/>
            <person name="Sun H."/>
            <person name="Tritt A."/>
            <person name="Yoshinaga Y."/>
            <person name="Zwiers L.-H."/>
            <person name="Turgeon B."/>
            <person name="Goodwin S."/>
            <person name="Spatafora J."/>
            <person name="Crous P."/>
            <person name="Grigoriev I."/>
        </authorList>
    </citation>
    <scope>NUCLEOTIDE SEQUENCE</scope>
    <source>
        <strain evidence="2">CBS 109.77</strain>
    </source>
</reference>
<dbReference type="PANTHER" id="PTHR40780:SF2">
    <property type="entry name" value="DUF3669 DOMAIN-CONTAINING PROTEIN"/>
    <property type="match status" value="1"/>
</dbReference>
<name>A0A6A6X840_9PLEO</name>
<dbReference type="Proteomes" id="UP000799757">
    <property type="component" value="Unassembled WGS sequence"/>
</dbReference>
<sequence>MSSPPRFPLGGSLAQSQGRRRNIHTSEATASTDASSRSASLAIAMQRALILEQKLEQEAGDSPTDIALQRMLSLRSVISTTSSFAERQQAAVGKLSEFREIGKGFIGIIFEHPGTTHCYKVALLDNSNKLWNNYTIHTKVQEAFGTAKSLVNVDVEIPKMFWFANEKTSTFWDENLDKFPFTDALPKKARDALCMERVLPLPQPLRHHLIDKYCPRDKEGAKLHAPNRDCLVRPLLGRRRRGSGTVAFSLRNFRLHLDQFEELKLDVDQYAIAMADAMAILHCIAKIDAMDIEFVIGSAPSDMQSSGTSLTSAEIENMQPGQSTFEITTTKDFTRRILCLWALDFDACKTINLDQTGA</sequence>
<feature type="region of interest" description="Disordered" evidence="1">
    <location>
        <begin position="1"/>
        <end position="34"/>
    </location>
</feature>
<keyword evidence="3" id="KW-1185">Reference proteome</keyword>
<gene>
    <name evidence="2" type="ORF">K505DRAFT_196971</name>
</gene>
<evidence type="ECO:0008006" key="4">
    <source>
        <dbReference type="Google" id="ProtNLM"/>
    </source>
</evidence>
<evidence type="ECO:0000313" key="2">
    <source>
        <dbReference type="EMBL" id="KAF2792314.1"/>
    </source>
</evidence>
<dbReference type="EMBL" id="MU001975">
    <property type="protein sequence ID" value="KAF2792314.1"/>
    <property type="molecule type" value="Genomic_DNA"/>
</dbReference>
<organism evidence="2 3">
    <name type="scientific">Melanomma pulvis-pyrius CBS 109.77</name>
    <dbReference type="NCBI Taxonomy" id="1314802"/>
    <lineage>
        <taxon>Eukaryota</taxon>
        <taxon>Fungi</taxon>
        <taxon>Dikarya</taxon>
        <taxon>Ascomycota</taxon>
        <taxon>Pezizomycotina</taxon>
        <taxon>Dothideomycetes</taxon>
        <taxon>Pleosporomycetidae</taxon>
        <taxon>Pleosporales</taxon>
        <taxon>Melanommataceae</taxon>
        <taxon>Melanomma</taxon>
    </lineage>
</organism>
<proteinExistence type="predicted"/>
<accession>A0A6A6X840</accession>
<protein>
    <recommendedName>
        <fullName evidence="4">DUF3669 domain-containing protein</fullName>
    </recommendedName>
</protein>
<evidence type="ECO:0000313" key="3">
    <source>
        <dbReference type="Proteomes" id="UP000799757"/>
    </source>
</evidence>
<dbReference type="PANTHER" id="PTHR40780">
    <property type="entry name" value="DUF3669 DOMAIN-CONTAINING PROTEIN"/>
    <property type="match status" value="1"/>
</dbReference>
<feature type="compositionally biased region" description="Low complexity" evidence="1">
    <location>
        <begin position="25"/>
        <end position="34"/>
    </location>
</feature>
<dbReference type="OrthoDB" id="2993351at2759"/>
<dbReference type="AlphaFoldDB" id="A0A6A6X840"/>
<evidence type="ECO:0000256" key="1">
    <source>
        <dbReference type="SAM" id="MobiDB-lite"/>
    </source>
</evidence>
<feature type="non-terminal residue" evidence="2">
    <location>
        <position position="358"/>
    </location>
</feature>